<keyword evidence="2" id="KW-1185">Reference proteome</keyword>
<proteinExistence type="predicted"/>
<dbReference type="STRING" id="1136941.ACH46_17940"/>
<reference evidence="2" key="1">
    <citation type="submission" date="2015-06" db="EMBL/GenBank/DDBJ databases">
        <title>Complete genome sequence and metabolic analysis of phthalate degradation pathway in Gordonia sp. QH-11.</title>
        <authorList>
            <person name="Jin D."/>
            <person name="Kong X."/>
            <person name="Bai Z."/>
        </authorList>
    </citation>
    <scope>NUCLEOTIDE SEQUENCE [LARGE SCALE GENOMIC DNA]</scope>
    <source>
        <strain evidence="2">QH-11</strain>
    </source>
</reference>
<accession>A0A0N9NK29</accession>
<evidence type="ECO:0000313" key="1">
    <source>
        <dbReference type="EMBL" id="ALG86034.1"/>
    </source>
</evidence>
<sequence length="110" mass="11000">MSSPADRPDIPLAKRVADAVSAVPGVVGLDGGLFGEVAAYLPGERVSGVQLSDDEGSVHIVVDPRRNLRAVAAQAAEAASAASGLRISVTVEDVAVPQPESDAAPGGSDE</sequence>
<organism evidence="1 2">
    <name type="scientific">Gordonia phthalatica</name>
    <dbReference type="NCBI Taxonomy" id="1136941"/>
    <lineage>
        <taxon>Bacteria</taxon>
        <taxon>Bacillati</taxon>
        <taxon>Actinomycetota</taxon>
        <taxon>Actinomycetes</taxon>
        <taxon>Mycobacteriales</taxon>
        <taxon>Gordoniaceae</taxon>
        <taxon>Gordonia</taxon>
    </lineage>
</organism>
<dbReference type="EMBL" id="CP011853">
    <property type="protein sequence ID" value="ALG86034.1"/>
    <property type="molecule type" value="Genomic_DNA"/>
</dbReference>
<protein>
    <submittedName>
        <fullName evidence="1">Uncharacterized protein</fullName>
    </submittedName>
</protein>
<dbReference type="OrthoDB" id="5195799at2"/>
<dbReference type="AlphaFoldDB" id="A0A0N9NK29"/>
<gene>
    <name evidence="1" type="ORF">ACH46_17940</name>
</gene>
<name>A0A0N9NK29_9ACTN</name>
<evidence type="ECO:0000313" key="2">
    <source>
        <dbReference type="Proteomes" id="UP000063789"/>
    </source>
</evidence>
<dbReference type="PATRIC" id="fig|1136941.3.peg.3668"/>
<dbReference type="Proteomes" id="UP000063789">
    <property type="component" value="Chromosome"/>
</dbReference>
<dbReference type="RefSeq" id="WP_062394135.1">
    <property type="nucleotide sequence ID" value="NZ_CP011853.1"/>
</dbReference>
<dbReference type="KEGG" id="goq:ACH46_17940"/>
<reference evidence="1 2" key="2">
    <citation type="journal article" date="2017" name="Int. J. Syst. Evol. Microbiol.">
        <title>Gordonia phthalatica sp. nov., a di-n-butyl phthalate-degrading bacterium isolated from activated sludge.</title>
        <authorList>
            <person name="Jin D."/>
            <person name="Kong X."/>
            <person name="Jia M."/>
            <person name="Yu X."/>
            <person name="Wang X."/>
            <person name="Zhuang X."/>
            <person name="Deng Y."/>
            <person name="Bai Z."/>
        </authorList>
    </citation>
    <scope>NUCLEOTIDE SEQUENCE [LARGE SCALE GENOMIC DNA]</scope>
    <source>
        <strain evidence="1 2">QH-11</strain>
    </source>
</reference>